<evidence type="ECO:0000256" key="2">
    <source>
        <dbReference type="ARBA" id="ARBA00022576"/>
    </source>
</evidence>
<evidence type="ECO:0000256" key="4">
    <source>
        <dbReference type="ARBA" id="ARBA00022898"/>
    </source>
</evidence>
<dbReference type="Proteomes" id="UP001500460">
    <property type="component" value="Unassembled WGS sequence"/>
</dbReference>
<dbReference type="SUPFAM" id="SSF53383">
    <property type="entry name" value="PLP-dependent transferases"/>
    <property type="match status" value="1"/>
</dbReference>
<reference evidence="7" key="1">
    <citation type="journal article" date="2019" name="Int. J. Syst. Evol. Microbiol.">
        <title>The Global Catalogue of Microorganisms (GCM) 10K type strain sequencing project: providing services to taxonomists for standard genome sequencing and annotation.</title>
        <authorList>
            <consortium name="The Broad Institute Genomics Platform"/>
            <consortium name="The Broad Institute Genome Sequencing Center for Infectious Disease"/>
            <person name="Wu L."/>
            <person name="Ma J."/>
        </authorList>
    </citation>
    <scope>NUCLEOTIDE SEQUENCE [LARGE SCALE GENOMIC DNA]</scope>
    <source>
        <strain evidence="7">JCM 6922</strain>
    </source>
</reference>
<dbReference type="Gene3D" id="3.40.640.10">
    <property type="entry name" value="Type I PLP-dependent aspartate aminotransferase-like (Major domain)"/>
    <property type="match status" value="1"/>
</dbReference>
<dbReference type="CDD" id="cd00609">
    <property type="entry name" value="AAT_like"/>
    <property type="match status" value="1"/>
</dbReference>
<comment type="caution">
    <text evidence="6">The sequence shown here is derived from an EMBL/GenBank/DDBJ whole genome shotgun (WGS) entry which is preliminary data.</text>
</comment>
<sequence>MSQLTAYVILTPMQIRENLAELSSEPLHASLAAASMESMNLLNNIAGAYPEAISFAAGRPYEGFFDTEQLHEYLKVFADHLRSERGMTEQQVSRTLFQYGDTRGVITELIARNLAVDEGIDADPRSVVVTVGFQEALFLVLRVLRADDRDALLAPSPTYVGLTGAALLTDLPVLPVPSGPHGLDLGELVRLLRAARDAGRRVRACYVTPDFANPVGVSMTVADRHRLLEIAASEGLLLLEDNPYGLFHRTPDRRPPTLKSLDAEGRVVYLGSFAKSGVAGARVGFAVADQPVGDGLLADELSKVKSMLTVNTSPIAQAVIGGKLIANDFSLVAANVRETAVYRSNLTRVLEGLAERFRDCAGVTWNEPDGGFFVVVTVPFTVDDAFLEHAGREHGVLFTPMHHFFGAGTESRQLRLSVSTLTPEQIEEGLDRLAAAVTSRLPGGSAAGVATGAAS</sequence>
<evidence type="ECO:0000313" key="6">
    <source>
        <dbReference type="EMBL" id="GAA2440047.1"/>
    </source>
</evidence>
<evidence type="ECO:0000256" key="1">
    <source>
        <dbReference type="ARBA" id="ARBA00001933"/>
    </source>
</evidence>
<gene>
    <name evidence="6" type="ORF">GCM10010421_32940</name>
</gene>
<dbReference type="InterPro" id="IPR004839">
    <property type="entry name" value="Aminotransferase_I/II_large"/>
</dbReference>
<name>A0ABP5WYA4_9ACTN</name>
<evidence type="ECO:0000313" key="7">
    <source>
        <dbReference type="Proteomes" id="UP001500460"/>
    </source>
</evidence>
<dbReference type="InterPro" id="IPR015421">
    <property type="entry name" value="PyrdxlP-dep_Trfase_major"/>
</dbReference>
<dbReference type="InterPro" id="IPR015422">
    <property type="entry name" value="PyrdxlP-dep_Trfase_small"/>
</dbReference>
<keyword evidence="2 6" id="KW-0032">Aminotransferase</keyword>
<protein>
    <submittedName>
        <fullName evidence="6">PLP-dependent aminotransferase family protein</fullName>
    </submittedName>
</protein>
<dbReference type="Pfam" id="PF00155">
    <property type="entry name" value="Aminotran_1_2"/>
    <property type="match status" value="1"/>
</dbReference>
<keyword evidence="7" id="KW-1185">Reference proteome</keyword>
<keyword evidence="3" id="KW-0808">Transferase</keyword>
<proteinExistence type="predicted"/>
<keyword evidence="4" id="KW-0663">Pyridoxal phosphate</keyword>
<feature type="domain" description="Aminotransferase class I/classII large" evidence="5">
    <location>
        <begin position="90"/>
        <end position="433"/>
    </location>
</feature>
<dbReference type="InterPro" id="IPR050859">
    <property type="entry name" value="Class-I_PLP-dep_aminotransf"/>
</dbReference>
<dbReference type="PANTHER" id="PTHR42790">
    <property type="entry name" value="AMINOTRANSFERASE"/>
    <property type="match status" value="1"/>
</dbReference>
<dbReference type="InterPro" id="IPR015424">
    <property type="entry name" value="PyrdxlP-dep_Trfase"/>
</dbReference>
<accession>A0ABP5WYA4</accession>
<dbReference type="EMBL" id="BAAATK010000019">
    <property type="protein sequence ID" value="GAA2440047.1"/>
    <property type="molecule type" value="Genomic_DNA"/>
</dbReference>
<evidence type="ECO:0000259" key="5">
    <source>
        <dbReference type="Pfam" id="PF00155"/>
    </source>
</evidence>
<organism evidence="6 7">
    <name type="scientific">Streptomyces glaucus</name>
    <dbReference type="NCBI Taxonomy" id="284029"/>
    <lineage>
        <taxon>Bacteria</taxon>
        <taxon>Bacillati</taxon>
        <taxon>Actinomycetota</taxon>
        <taxon>Actinomycetes</taxon>
        <taxon>Kitasatosporales</taxon>
        <taxon>Streptomycetaceae</taxon>
        <taxon>Streptomyces</taxon>
    </lineage>
</organism>
<dbReference type="GO" id="GO:0008483">
    <property type="term" value="F:transaminase activity"/>
    <property type="evidence" value="ECO:0007669"/>
    <property type="project" value="UniProtKB-KW"/>
</dbReference>
<evidence type="ECO:0000256" key="3">
    <source>
        <dbReference type="ARBA" id="ARBA00022679"/>
    </source>
</evidence>
<dbReference type="Gene3D" id="3.90.1150.10">
    <property type="entry name" value="Aspartate Aminotransferase, domain 1"/>
    <property type="match status" value="1"/>
</dbReference>
<comment type="cofactor">
    <cofactor evidence="1">
        <name>pyridoxal 5'-phosphate</name>
        <dbReference type="ChEBI" id="CHEBI:597326"/>
    </cofactor>
</comment>
<dbReference type="PANTHER" id="PTHR42790:SF19">
    <property type="entry name" value="KYNURENINE_ALPHA-AMINOADIPATE AMINOTRANSFERASE, MITOCHONDRIAL"/>
    <property type="match status" value="1"/>
</dbReference>